<dbReference type="STRING" id="309803.CTN_0034"/>
<dbReference type="Gene3D" id="3.90.550.10">
    <property type="entry name" value="Spore Coat Polysaccharide Biosynthesis Protein SpsA, Chain A"/>
    <property type="match status" value="1"/>
</dbReference>
<sequence>MISIVCVYNKKNILNEYLIKSLEIQTYSDYELILLDNRRNKYKSAATALNVGGKRSKGEWIMFVHQDIKFEKPTVLSDIVEILSSNSRKQEAIFGVAGRDPKKGVLTNITHGYPPVRAGEENVKNDVIEVQTVDECLFIIPRSLFEKLRFDETTIDGWHLYAVDYCLEAYEKFRAKSYVMGIEGIYHKSSGSLDESYFKILRKVSNKHKKIKRIYTTMGTWPTNTIVLRSKIFLLKMKVKLRQIYKKIIFNWR</sequence>
<protein>
    <recommendedName>
        <fullName evidence="1">Streptomycin biosynthesis protein StrF domain-containing protein</fullName>
    </recommendedName>
</protein>
<dbReference type="SUPFAM" id="SSF53448">
    <property type="entry name" value="Nucleotide-diphospho-sugar transferases"/>
    <property type="match status" value="1"/>
</dbReference>
<dbReference type="Pfam" id="PF13712">
    <property type="entry name" value="Glyco_tranf_2_5"/>
    <property type="match status" value="1"/>
</dbReference>
<dbReference type="KEGG" id="tna:CTN_0034"/>
<dbReference type="CDD" id="cd00761">
    <property type="entry name" value="Glyco_tranf_GTA_type"/>
    <property type="match status" value="1"/>
</dbReference>
<dbReference type="AlphaFoldDB" id="B9KB14"/>
<evidence type="ECO:0000259" key="1">
    <source>
        <dbReference type="Pfam" id="PF13712"/>
    </source>
</evidence>
<name>B9KB14_THENN</name>
<dbReference type="InterPro" id="IPR059123">
    <property type="entry name" value="StrF_dom"/>
</dbReference>
<reference evidence="2 3" key="1">
    <citation type="journal article" date="2009" name="Biosci. Biotechnol. Biochem.">
        <title>WeGAS: a web-based microbial genome annotation system.</title>
        <authorList>
            <person name="Lee D."/>
            <person name="Seo H."/>
            <person name="Park C."/>
            <person name="Park K."/>
        </authorList>
    </citation>
    <scope>NUCLEOTIDE SEQUENCE [LARGE SCALE GENOMIC DNA]</scope>
    <source>
        <strain evidence="3">ATCC 49049 / DSM 4359 / NBRC 107923 / NS-E</strain>
    </source>
</reference>
<dbReference type="EMBL" id="CP000916">
    <property type="protein sequence ID" value="ACM22210.1"/>
    <property type="molecule type" value="Genomic_DNA"/>
</dbReference>
<keyword evidence="3" id="KW-1185">Reference proteome</keyword>
<dbReference type="eggNOG" id="COG1216">
    <property type="taxonomic scope" value="Bacteria"/>
</dbReference>
<gene>
    <name evidence="2" type="ordered locus">CTN_0034</name>
</gene>
<accession>B9KB14</accession>
<proteinExistence type="predicted"/>
<dbReference type="InterPro" id="IPR029044">
    <property type="entry name" value="Nucleotide-diphossugar_trans"/>
</dbReference>
<evidence type="ECO:0000313" key="2">
    <source>
        <dbReference type="EMBL" id="ACM22210.1"/>
    </source>
</evidence>
<dbReference type="RefSeq" id="WP_012644923.1">
    <property type="nucleotide sequence ID" value="NC_011978.1"/>
</dbReference>
<dbReference type="HOGENOM" id="CLU_091578_0_0_0"/>
<organism evidence="2 3">
    <name type="scientific">Thermotoga neapolitana (strain ATCC 49049 / DSM 4359 / NBRC 107923 / NS-E)</name>
    <dbReference type="NCBI Taxonomy" id="309803"/>
    <lineage>
        <taxon>Bacteria</taxon>
        <taxon>Thermotogati</taxon>
        <taxon>Thermotogota</taxon>
        <taxon>Thermotogae</taxon>
        <taxon>Thermotogales</taxon>
        <taxon>Thermotogaceae</taxon>
        <taxon>Thermotoga</taxon>
    </lineage>
</organism>
<feature type="domain" description="Streptomycin biosynthesis protein StrF" evidence="1">
    <location>
        <begin position="4"/>
        <end position="170"/>
    </location>
</feature>
<dbReference type="Proteomes" id="UP000000445">
    <property type="component" value="Chromosome"/>
</dbReference>
<evidence type="ECO:0000313" key="3">
    <source>
        <dbReference type="Proteomes" id="UP000000445"/>
    </source>
</evidence>